<organism evidence="15 16">
    <name type="scientific">Oryctolagus cuniculus</name>
    <name type="common">Rabbit</name>
    <dbReference type="NCBI Taxonomy" id="9986"/>
    <lineage>
        <taxon>Eukaryota</taxon>
        <taxon>Metazoa</taxon>
        <taxon>Chordata</taxon>
        <taxon>Craniata</taxon>
        <taxon>Vertebrata</taxon>
        <taxon>Euteleostomi</taxon>
        <taxon>Mammalia</taxon>
        <taxon>Eutheria</taxon>
        <taxon>Euarchontoglires</taxon>
        <taxon>Glires</taxon>
        <taxon>Lagomorpha</taxon>
        <taxon>Leporidae</taxon>
        <taxon>Oryctolagus</taxon>
    </lineage>
</organism>
<dbReference type="EMBL" id="AAGW02022215">
    <property type="status" value="NOT_ANNOTATED_CDS"/>
    <property type="molecule type" value="Genomic_DNA"/>
</dbReference>
<dbReference type="EC" id="3.1.3.16" evidence="12"/>
<dbReference type="Gene3D" id="3.60.21.10">
    <property type="match status" value="1"/>
</dbReference>
<dbReference type="GO" id="GO:0098978">
    <property type="term" value="C:glutamatergic synapse"/>
    <property type="evidence" value="ECO:0007669"/>
    <property type="project" value="Ensembl"/>
</dbReference>
<dbReference type="PROSITE" id="PS00125">
    <property type="entry name" value="SER_THR_PHOSPHATASE"/>
    <property type="match status" value="1"/>
</dbReference>
<dbReference type="GO" id="GO:0048813">
    <property type="term" value="P:dendrite morphogenesis"/>
    <property type="evidence" value="ECO:0007669"/>
    <property type="project" value="Ensembl"/>
</dbReference>
<keyword evidence="9" id="KW-0408">Iron</keyword>
<comment type="similarity">
    <text evidence="3">Belongs to the PPP phosphatase family. PP-2B subfamily.</text>
</comment>
<keyword evidence="4" id="KW-0479">Metal-binding</keyword>
<sequence>MRVRATPPPHSPQLSCNTSQSSNLLWVLWRRGEWGRPVCEVTFQARERRKGQRGTGPPSPLPPEAPTVFLPTEERRGELSWALRSRKASGAPRAGSERGGRRGVPHHYQRQHAKQGKGAPVLPSACHLASPWRRAALPRVTERPHAHSPRAALPRAAQRAGRPPPGPRVHTGRPHSVGNRHTRPHRRRRPAPQAVPFPPSHRLTAKEVFDNDGKPRVDILKAHLMKEGRLEESVALRIITEGASILRQEKNLLDIDAPVTVCGDIHGQFFDLMKLFEVGGSPANTRYLFLGDYVDRGYFSIECVLYLWALKILYPKTLFLLRGNHECRHLTEYFTFKQECKIKYSERVYDACMDAFDCLPLAALMNQQFLCVHGGLSPEINTLDDIRKLDRFKEPPAYGPMCDILWSDPLEDFGNEKTQEHFTHNTVRGCSYFYSYPAVCEFLQHNNLLSILRAHEAQDAGYRMYRKSQTTGFPSLITIFSAPNYLDVYNNKAAVLKYENNVMNIRQFNCSPHPYWLPNFMDVFTWSLPFVGEKVTEMLVNVLNICSDDELGSEEDGFDGATAAARKEVIRNKIRAIGKMARVFSVLREESESVLTLKGLTPTGMLPSGVLSGGKQTLQSATVEAIEADEAIKGFSPQHKITSFEEAKGLDRINERMPPRRDAMPSDANLNSINKALASETNGTDSNGSNNSNIQ</sequence>
<dbReference type="EMBL" id="AAGW02022213">
    <property type="status" value="NOT_ANNOTATED_CDS"/>
    <property type="molecule type" value="Genomic_DNA"/>
</dbReference>
<evidence type="ECO:0000256" key="5">
    <source>
        <dbReference type="ARBA" id="ARBA00022801"/>
    </source>
</evidence>
<dbReference type="GO" id="GO:0099170">
    <property type="term" value="P:postsynaptic modulation of chemical synaptic transmission"/>
    <property type="evidence" value="ECO:0007669"/>
    <property type="project" value="Ensembl"/>
</dbReference>
<comment type="catalytic activity">
    <reaction evidence="11 12">
        <text>O-phospho-L-threonyl-[protein] + H2O = L-threonyl-[protein] + phosphate</text>
        <dbReference type="Rhea" id="RHEA:47004"/>
        <dbReference type="Rhea" id="RHEA-COMP:11060"/>
        <dbReference type="Rhea" id="RHEA-COMP:11605"/>
        <dbReference type="ChEBI" id="CHEBI:15377"/>
        <dbReference type="ChEBI" id="CHEBI:30013"/>
        <dbReference type="ChEBI" id="CHEBI:43474"/>
        <dbReference type="ChEBI" id="CHEBI:61977"/>
        <dbReference type="EC" id="3.1.3.16"/>
    </reaction>
</comment>
<evidence type="ECO:0000256" key="7">
    <source>
        <dbReference type="ARBA" id="ARBA00022860"/>
    </source>
</evidence>
<evidence type="ECO:0000256" key="11">
    <source>
        <dbReference type="ARBA" id="ARBA00048336"/>
    </source>
</evidence>
<evidence type="ECO:0000256" key="4">
    <source>
        <dbReference type="ARBA" id="ARBA00022723"/>
    </source>
</evidence>
<dbReference type="Pfam" id="PF00149">
    <property type="entry name" value="Metallophos"/>
    <property type="match status" value="1"/>
</dbReference>
<dbReference type="InterPro" id="IPR006186">
    <property type="entry name" value="Ser/Thr-sp_prot-phosphatase"/>
</dbReference>
<dbReference type="FunCoup" id="A0A5F9DFS1">
    <property type="interactions" value="965"/>
</dbReference>
<dbReference type="SMART" id="SM00156">
    <property type="entry name" value="PP2Ac"/>
    <property type="match status" value="1"/>
</dbReference>
<feature type="region of interest" description="Disordered" evidence="13">
    <location>
        <begin position="140"/>
        <end position="206"/>
    </location>
</feature>
<dbReference type="GO" id="GO:0010628">
    <property type="term" value="P:positive regulation of gene expression"/>
    <property type="evidence" value="ECO:0007669"/>
    <property type="project" value="Ensembl"/>
</dbReference>
<dbReference type="GO" id="GO:0006816">
    <property type="term" value="P:calcium ion transport"/>
    <property type="evidence" value="ECO:0007669"/>
    <property type="project" value="Ensembl"/>
</dbReference>
<dbReference type="GO" id="GO:0005516">
    <property type="term" value="F:calmodulin binding"/>
    <property type="evidence" value="ECO:0007669"/>
    <property type="project" value="UniProtKB-KW"/>
</dbReference>
<keyword evidence="5 12" id="KW-0378">Hydrolase</keyword>
<dbReference type="GO" id="GO:0033555">
    <property type="term" value="P:multicellular organismal response to stress"/>
    <property type="evidence" value="ECO:0007669"/>
    <property type="project" value="Ensembl"/>
</dbReference>
<dbReference type="Ensembl" id="ENSOCUT00000062788.1">
    <property type="protein sequence ID" value="ENSOCUP00000045121.1"/>
    <property type="gene ID" value="ENSOCUG00000011398.4"/>
</dbReference>
<dbReference type="EMBL" id="AAGW02022212">
    <property type="status" value="NOT_ANNOTATED_CDS"/>
    <property type="molecule type" value="Genomic_DNA"/>
</dbReference>
<dbReference type="EMBL" id="AAGW02022216">
    <property type="status" value="NOT_ANNOTATED_CDS"/>
    <property type="molecule type" value="Genomic_DNA"/>
</dbReference>
<dbReference type="GO" id="GO:0005739">
    <property type="term" value="C:mitochondrion"/>
    <property type="evidence" value="ECO:0007669"/>
    <property type="project" value="Ensembl"/>
</dbReference>
<dbReference type="PRINTS" id="PR00114">
    <property type="entry name" value="STPHPHTASE"/>
</dbReference>
<dbReference type="GO" id="GO:0051592">
    <property type="term" value="P:response to calcium ion"/>
    <property type="evidence" value="ECO:0007669"/>
    <property type="project" value="Ensembl"/>
</dbReference>
<dbReference type="GO" id="GO:0046983">
    <property type="term" value="F:protein dimerization activity"/>
    <property type="evidence" value="ECO:0007669"/>
    <property type="project" value="Ensembl"/>
</dbReference>
<feature type="region of interest" description="Disordered" evidence="13">
    <location>
        <begin position="649"/>
        <end position="695"/>
    </location>
</feature>
<evidence type="ECO:0000256" key="12">
    <source>
        <dbReference type="RuleBase" id="RU004273"/>
    </source>
</evidence>
<dbReference type="SMR" id="A0A5F9DFS1"/>
<evidence type="ECO:0000256" key="1">
    <source>
        <dbReference type="ARBA" id="ARBA00001947"/>
    </source>
</evidence>
<evidence type="ECO:0000256" key="6">
    <source>
        <dbReference type="ARBA" id="ARBA00022833"/>
    </source>
</evidence>
<dbReference type="GO" id="GO:0110062">
    <property type="term" value="P:negative regulation of angiotensin-activated signaling pathway"/>
    <property type="evidence" value="ECO:0007669"/>
    <property type="project" value="Ensembl"/>
</dbReference>
<feature type="compositionally biased region" description="Basic and acidic residues" evidence="13">
    <location>
        <begin position="649"/>
        <end position="664"/>
    </location>
</feature>
<feature type="compositionally biased region" description="Basic residues" evidence="13">
    <location>
        <begin position="101"/>
        <end position="115"/>
    </location>
</feature>
<dbReference type="FunFam" id="3.60.21.10:FF:000002">
    <property type="entry name" value="Serine/threonine-protein phosphatase"/>
    <property type="match status" value="1"/>
</dbReference>
<evidence type="ECO:0000256" key="3">
    <source>
        <dbReference type="ARBA" id="ARBA00009905"/>
    </source>
</evidence>
<comment type="cofactor">
    <cofactor evidence="1">
        <name>Zn(2+)</name>
        <dbReference type="ChEBI" id="CHEBI:29105"/>
    </cofactor>
</comment>
<dbReference type="STRING" id="9986.ENSOCUP00000045121"/>
<dbReference type="GO" id="GO:0043161">
    <property type="term" value="P:proteasome-mediated ubiquitin-dependent protein catabolic process"/>
    <property type="evidence" value="ECO:0007669"/>
    <property type="project" value="Ensembl"/>
</dbReference>
<dbReference type="GO" id="GO:0097205">
    <property type="term" value="P:renal filtration"/>
    <property type="evidence" value="ECO:0007669"/>
    <property type="project" value="Ensembl"/>
</dbReference>
<dbReference type="InParanoid" id="A0A5F9DFS1"/>
<dbReference type="GeneTree" id="ENSGT00940000156306"/>
<keyword evidence="6" id="KW-0862">Zinc</keyword>
<keyword evidence="7" id="KW-0112">Calmodulin-binding</keyword>
<dbReference type="Proteomes" id="UP000001811">
    <property type="component" value="Chromosome 15"/>
</dbReference>
<dbReference type="PANTHER" id="PTHR45673">
    <property type="entry name" value="SERINE/THREONINE-PROTEIN PHOSPHATASE 2B CATALYTIC SUBUNIT 1-RELATED"/>
    <property type="match status" value="1"/>
</dbReference>
<evidence type="ECO:0000256" key="8">
    <source>
        <dbReference type="ARBA" id="ARBA00022912"/>
    </source>
</evidence>
<dbReference type="GO" id="GO:0045669">
    <property type="term" value="P:positive regulation of osteoblast differentiation"/>
    <property type="evidence" value="ECO:0007669"/>
    <property type="project" value="Ensembl"/>
</dbReference>
<dbReference type="InterPro" id="IPR029052">
    <property type="entry name" value="Metallo-depent_PP-like"/>
</dbReference>
<evidence type="ECO:0000256" key="2">
    <source>
        <dbReference type="ARBA" id="ARBA00001965"/>
    </source>
</evidence>
<proteinExistence type="inferred from homology"/>
<reference evidence="15" key="3">
    <citation type="submission" date="2025-09" db="UniProtKB">
        <authorList>
            <consortium name="Ensembl"/>
        </authorList>
    </citation>
    <scope>IDENTIFICATION</scope>
    <source>
        <strain evidence="15">Thorbecke</strain>
    </source>
</reference>
<dbReference type="GO" id="GO:0045672">
    <property type="term" value="P:positive regulation of osteoclast differentiation"/>
    <property type="evidence" value="ECO:0007669"/>
    <property type="project" value="Ensembl"/>
</dbReference>
<accession>A0A5F9DFS1</accession>
<evidence type="ECO:0000313" key="16">
    <source>
        <dbReference type="Proteomes" id="UP000001811"/>
    </source>
</evidence>
<dbReference type="GO" id="GO:0042104">
    <property type="term" value="P:positive regulation of activated T cell proliferation"/>
    <property type="evidence" value="ECO:0007669"/>
    <property type="project" value="Ensembl"/>
</dbReference>
<evidence type="ECO:0000256" key="13">
    <source>
        <dbReference type="SAM" id="MobiDB-lite"/>
    </source>
</evidence>
<feature type="compositionally biased region" description="Basic residues" evidence="13">
    <location>
        <begin position="170"/>
        <end position="190"/>
    </location>
</feature>
<comment type="cofactor">
    <cofactor evidence="2">
        <name>Fe(3+)</name>
        <dbReference type="ChEBI" id="CHEBI:29034"/>
    </cofactor>
</comment>
<dbReference type="CDD" id="cd07416">
    <property type="entry name" value="MPP_PP2B"/>
    <property type="match status" value="1"/>
</dbReference>
<feature type="compositionally biased region" description="Low complexity" evidence="13">
    <location>
        <begin position="679"/>
        <end position="695"/>
    </location>
</feature>
<dbReference type="GO" id="GO:0014883">
    <property type="term" value="P:transition between fast and slow fiber"/>
    <property type="evidence" value="ECO:0007669"/>
    <property type="project" value="Ensembl"/>
</dbReference>
<dbReference type="GO" id="GO:0061006">
    <property type="term" value="P:regulation of cell proliferation involved in kidney morphogenesis"/>
    <property type="evidence" value="ECO:0007669"/>
    <property type="project" value="Ensembl"/>
</dbReference>
<dbReference type="GO" id="GO:0005955">
    <property type="term" value="C:calcineurin complex"/>
    <property type="evidence" value="ECO:0007669"/>
    <property type="project" value="Ensembl"/>
</dbReference>
<dbReference type="InterPro" id="IPR041751">
    <property type="entry name" value="MPP_PP2B"/>
</dbReference>
<dbReference type="GO" id="GO:0110063">
    <property type="term" value="P:positive regulation of angiotensin-activated signaling pathway"/>
    <property type="evidence" value="ECO:0007669"/>
    <property type="project" value="Ensembl"/>
</dbReference>
<dbReference type="GO" id="GO:0090193">
    <property type="term" value="P:positive regulation of glomerulus development"/>
    <property type="evidence" value="ECO:0007669"/>
    <property type="project" value="Ensembl"/>
</dbReference>
<dbReference type="GO" id="GO:0030335">
    <property type="term" value="P:positive regulation of cell migration"/>
    <property type="evidence" value="ECO:0007669"/>
    <property type="project" value="Ensembl"/>
</dbReference>
<dbReference type="GO" id="GO:0006606">
    <property type="term" value="P:protein import into nucleus"/>
    <property type="evidence" value="ECO:0007669"/>
    <property type="project" value="Ensembl"/>
</dbReference>
<dbReference type="GO" id="GO:1903244">
    <property type="term" value="P:positive regulation of cardiac muscle hypertrophy in response to stress"/>
    <property type="evidence" value="ECO:0007669"/>
    <property type="project" value="Ensembl"/>
</dbReference>
<comment type="catalytic activity">
    <reaction evidence="10">
        <text>O-phospho-L-seryl-[protein] + H2O = L-seryl-[protein] + phosphate</text>
        <dbReference type="Rhea" id="RHEA:20629"/>
        <dbReference type="Rhea" id="RHEA-COMP:9863"/>
        <dbReference type="Rhea" id="RHEA-COMP:11604"/>
        <dbReference type="ChEBI" id="CHEBI:15377"/>
        <dbReference type="ChEBI" id="CHEBI:29999"/>
        <dbReference type="ChEBI" id="CHEBI:43474"/>
        <dbReference type="ChEBI" id="CHEBI:83421"/>
        <dbReference type="EC" id="3.1.3.16"/>
    </reaction>
</comment>
<name>A0A5F9DFS1_RABIT</name>
<dbReference type="GO" id="GO:0009898">
    <property type="term" value="C:cytoplasmic side of plasma membrane"/>
    <property type="evidence" value="ECO:0007669"/>
    <property type="project" value="Ensembl"/>
</dbReference>
<keyword evidence="16" id="KW-1185">Reference proteome</keyword>
<dbReference type="GO" id="GO:0005634">
    <property type="term" value="C:nucleus"/>
    <property type="evidence" value="ECO:0007669"/>
    <property type="project" value="Ensembl"/>
</dbReference>
<dbReference type="GO" id="GO:0050774">
    <property type="term" value="P:negative regulation of dendrite morphogenesis"/>
    <property type="evidence" value="ECO:0007669"/>
    <property type="project" value="Ensembl"/>
</dbReference>
<dbReference type="GO" id="GO:0005829">
    <property type="term" value="C:cytosol"/>
    <property type="evidence" value="ECO:0007669"/>
    <property type="project" value="Ensembl"/>
</dbReference>
<dbReference type="SUPFAM" id="SSF56300">
    <property type="entry name" value="Metallo-dependent phosphatases"/>
    <property type="match status" value="1"/>
</dbReference>
<gene>
    <name evidence="15" type="primary">PPP3CA</name>
</gene>
<dbReference type="GO" id="GO:0030018">
    <property type="term" value="C:Z disc"/>
    <property type="evidence" value="ECO:0007669"/>
    <property type="project" value="Ensembl"/>
</dbReference>
<dbReference type="GO" id="GO:0043197">
    <property type="term" value="C:dendritic spine"/>
    <property type="evidence" value="ECO:0007669"/>
    <property type="project" value="Ensembl"/>
</dbReference>
<evidence type="ECO:0000256" key="10">
    <source>
        <dbReference type="ARBA" id="ARBA00047761"/>
    </source>
</evidence>
<dbReference type="GO" id="GO:0033192">
    <property type="term" value="F:calmodulin-dependent protein phosphatase activity"/>
    <property type="evidence" value="ECO:0007669"/>
    <property type="project" value="Ensembl"/>
</dbReference>
<dbReference type="GO" id="GO:0070294">
    <property type="term" value="P:renal sodium ion absorption"/>
    <property type="evidence" value="ECO:0007669"/>
    <property type="project" value="Ensembl"/>
</dbReference>
<dbReference type="InterPro" id="IPR004843">
    <property type="entry name" value="Calcineurin-like_PHP"/>
</dbReference>
<reference evidence="15" key="2">
    <citation type="submission" date="2025-08" db="UniProtKB">
        <authorList>
            <consortium name="Ensembl"/>
        </authorList>
    </citation>
    <scope>IDENTIFICATION</scope>
    <source>
        <strain evidence="15">Thorbecke</strain>
    </source>
</reference>
<protein>
    <recommendedName>
        <fullName evidence="12">Serine/threonine-protein phosphatase</fullName>
        <ecNumber evidence="12">3.1.3.16</ecNumber>
    </recommendedName>
</protein>
<keyword evidence="8" id="KW-0904">Protein phosphatase</keyword>
<dbReference type="GO" id="GO:0051117">
    <property type="term" value="F:ATPase binding"/>
    <property type="evidence" value="ECO:0007669"/>
    <property type="project" value="Ensembl"/>
</dbReference>
<dbReference type="GO" id="GO:0030216">
    <property type="term" value="P:keratinocyte differentiation"/>
    <property type="evidence" value="ECO:0007669"/>
    <property type="project" value="Ensembl"/>
</dbReference>
<evidence type="ECO:0000313" key="15">
    <source>
        <dbReference type="Ensembl" id="ENSOCUP00000045121.1"/>
    </source>
</evidence>
<dbReference type="AlphaFoldDB" id="A0A5F9DFS1"/>
<dbReference type="InterPro" id="IPR043360">
    <property type="entry name" value="PP2B"/>
</dbReference>
<dbReference type="GO" id="GO:0048741">
    <property type="term" value="P:skeletal muscle fiber development"/>
    <property type="evidence" value="ECO:0007669"/>
    <property type="project" value="Ensembl"/>
</dbReference>
<dbReference type="EMBL" id="AAGW02022214">
    <property type="status" value="NOT_ANNOTATED_CDS"/>
    <property type="molecule type" value="Genomic_DNA"/>
</dbReference>
<dbReference type="GO" id="GO:0045944">
    <property type="term" value="P:positive regulation of transcription by RNA polymerase II"/>
    <property type="evidence" value="ECO:0007669"/>
    <property type="project" value="Ensembl"/>
</dbReference>
<feature type="domain" description="Serine/threonine specific protein phosphatases" evidence="14">
    <location>
        <begin position="321"/>
        <end position="326"/>
    </location>
</feature>
<dbReference type="Bgee" id="ENSOCUG00000011398">
    <property type="expression patterns" value="Expressed in prefrontal cortex and 15 other cell types or tissues"/>
</dbReference>
<dbReference type="GO" id="GO:0033173">
    <property type="term" value="P:calcineurin-NFAT signaling cascade"/>
    <property type="evidence" value="ECO:0007669"/>
    <property type="project" value="Ensembl"/>
</dbReference>
<dbReference type="GO" id="GO:0010629">
    <property type="term" value="P:negative regulation of gene expression"/>
    <property type="evidence" value="ECO:0007669"/>
    <property type="project" value="Ensembl"/>
</dbReference>
<dbReference type="GO" id="GO:0046878">
    <property type="term" value="P:positive regulation of saliva secretion"/>
    <property type="evidence" value="ECO:0007669"/>
    <property type="project" value="Ensembl"/>
</dbReference>
<feature type="region of interest" description="Disordered" evidence="13">
    <location>
        <begin position="46"/>
        <end position="124"/>
    </location>
</feature>
<dbReference type="GO" id="GO:0098685">
    <property type="term" value="C:Schaffer collateral - CA1 synapse"/>
    <property type="evidence" value="ECO:0007669"/>
    <property type="project" value="Ensembl"/>
</dbReference>
<feature type="compositionally biased region" description="Low complexity" evidence="13">
    <location>
        <begin position="149"/>
        <end position="161"/>
    </location>
</feature>
<dbReference type="GO" id="GO:0000082">
    <property type="term" value="P:G1/S transition of mitotic cell cycle"/>
    <property type="evidence" value="ECO:0007669"/>
    <property type="project" value="Ensembl"/>
</dbReference>
<evidence type="ECO:0000256" key="9">
    <source>
        <dbReference type="ARBA" id="ARBA00023004"/>
    </source>
</evidence>
<dbReference type="GO" id="GO:0060079">
    <property type="term" value="P:excitatory postsynaptic potential"/>
    <property type="evidence" value="ECO:0007669"/>
    <property type="project" value="Ensembl"/>
</dbReference>
<reference evidence="15 16" key="1">
    <citation type="journal article" date="2011" name="Nature">
        <title>A high-resolution map of human evolutionary constraint using 29 mammals.</title>
        <authorList>
            <person name="Lindblad-Toh K."/>
            <person name="Garber M."/>
            <person name="Zuk O."/>
            <person name="Lin M.F."/>
            <person name="Parker B.J."/>
            <person name="Washietl S."/>
            <person name="Kheradpour P."/>
            <person name="Ernst J."/>
            <person name="Jordan G."/>
            <person name="Mauceli E."/>
            <person name="Ward L.D."/>
            <person name="Lowe C.B."/>
            <person name="Holloway A.K."/>
            <person name="Clamp M."/>
            <person name="Gnerre S."/>
            <person name="Alfoldi J."/>
            <person name="Beal K."/>
            <person name="Chang J."/>
            <person name="Clawson H."/>
            <person name="Cuff J."/>
            <person name="Di Palma F."/>
            <person name="Fitzgerald S."/>
            <person name="Flicek P."/>
            <person name="Guttman M."/>
            <person name="Hubisz M.J."/>
            <person name="Jaffe D.B."/>
            <person name="Jungreis I."/>
            <person name="Kent W.J."/>
            <person name="Kostka D."/>
            <person name="Lara M."/>
            <person name="Martins A.L."/>
            <person name="Massingham T."/>
            <person name="Moltke I."/>
            <person name="Raney B.J."/>
            <person name="Rasmussen M.D."/>
            <person name="Robinson J."/>
            <person name="Stark A."/>
            <person name="Vilella A.J."/>
            <person name="Wen J."/>
            <person name="Xie X."/>
            <person name="Zody M.C."/>
            <person name="Baldwin J."/>
            <person name="Bloom T."/>
            <person name="Chin C.W."/>
            <person name="Heiman D."/>
            <person name="Nicol R."/>
            <person name="Nusbaum C."/>
            <person name="Young S."/>
            <person name="Wilkinson J."/>
            <person name="Worley K.C."/>
            <person name="Kovar C.L."/>
            <person name="Muzny D.M."/>
            <person name="Gibbs R.A."/>
            <person name="Cree A."/>
            <person name="Dihn H.H."/>
            <person name="Fowler G."/>
            <person name="Jhangiani S."/>
            <person name="Joshi V."/>
            <person name="Lee S."/>
            <person name="Lewis L.R."/>
            <person name="Nazareth L.V."/>
            <person name="Okwuonu G."/>
            <person name="Santibanez J."/>
            <person name="Warren W.C."/>
            <person name="Mardis E.R."/>
            <person name="Weinstock G.M."/>
            <person name="Wilson R.K."/>
            <person name="Delehaunty K."/>
            <person name="Dooling D."/>
            <person name="Fronik C."/>
            <person name="Fulton L."/>
            <person name="Fulton B."/>
            <person name="Graves T."/>
            <person name="Minx P."/>
            <person name="Sodergren E."/>
            <person name="Birney E."/>
            <person name="Margulies E.H."/>
            <person name="Herrero J."/>
            <person name="Green E.D."/>
            <person name="Haussler D."/>
            <person name="Siepel A."/>
            <person name="Goldman N."/>
            <person name="Pollard K.S."/>
            <person name="Pedersen J.S."/>
            <person name="Lander E.S."/>
            <person name="Kellis M."/>
        </authorList>
    </citation>
    <scope>NUCLEOTIDE SEQUENCE [LARGE SCALE GENOMIC DNA]</scope>
    <source>
        <strain evidence="15 16">Thorbecke inbred</strain>
    </source>
</reference>
<dbReference type="GO" id="GO:1905205">
    <property type="term" value="P:positive regulation of connective tissue replacement"/>
    <property type="evidence" value="ECO:0007669"/>
    <property type="project" value="Ensembl"/>
</dbReference>
<dbReference type="GO" id="GO:0046872">
    <property type="term" value="F:metal ion binding"/>
    <property type="evidence" value="ECO:0007669"/>
    <property type="project" value="UniProtKB-KW"/>
</dbReference>
<evidence type="ECO:0000259" key="14">
    <source>
        <dbReference type="PROSITE" id="PS00125"/>
    </source>
</evidence>
<dbReference type="GO" id="GO:0045807">
    <property type="term" value="P:positive regulation of endocytosis"/>
    <property type="evidence" value="ECO:0007669"/>
    <property type="project" value="Ensembl"/>
</dbReference>
<dbReference type="GO" id="GO:0014898">
    <property type="term" value="P:cardiac muscle hypertrophy in response to stress"/>
    <property type="evidence" value="ECO:0007669"/>
    <property type="project" value="Ensembl"/>
</dbReference>